<evidence type="ECO:0000259" key="1">
    <source>
        <dbReference type="SMART" id="SM01100"/>
    </source>
</evidence>
<dbReference type="Gene3D" id="1.10.8.20">
    <property type="entry name" value="N-terminal domain of phosphatidylinositol transfer protein sec14p"/>
    <property type="match status" value="1"/>
</dbReference>
<dbReference type="Proteomes" id="UP000499080">
    <property type="component" value="Unassembled WGS sequence"/>
</dbReference>
<dbReference type="SUPFAM" id="SSF46938">
    <property type="entry name" value="CRAL/TRIO N-terminal domain"/>
    <property type="match status" value="1"/>
</dbReference>
<dbReference type="SMART" id="SM01100">
    <property type="entry name" value="CRAL_TRIO_N"/>
    <property type="match status" value="1"/>
</dbReference>
<gene>
    <name evidence="2" type="ORF">AVEN_142114_1</name>
</gene>
<dbReference type="Pfam" id="PF03765">
    <property type="entry name" value="CRAL_TRIO_N"/>
    <property type="match status" value="1"/>
</dbReference>
<dbReference type="PANTHER" id="PTHR10174:SF208">
    <property type="entry name" value="CRAL-TRIO DOMAIN-CONTAINING PROTEIN DDB_G0278031"/>
    <property type="match status" value="1"/>
</dbReference>
<sequence length="182" mass="21508">MAARYHEIMKTKNFLPFTLDHLTPKMVQKAKDELKETDEIRRPAIEQLRKLVLTEKNLKCPTNDEYLIQFLRARKFDVKKAFTLLQTKYQVKKAYPEIYDDIDVNELRKVISAGIFYSFPYRDEDGCAVIVLQLCDEGERPHGSDLIQIRRIRKKKKKISRHDRLNDRVAKLCDHLPQSNGF</sequence>
<keyword evidence="3" id="KW-1185">Reference proteome</keyword>
<name>A0A4Y2DFJ4_ARAVE</name>
<dbReference type="AlphaFoldDB" id="A0A4Y2DFJ4"/>
<dbReference type="GO" id="GO:1902936">
    <property type="term" value="F:phosphatidylinositol bisphosphate binding"/>
    <property type="evidence" value="ECO:0007669"/>
    <property type="project" value="TreeGrafter"/>
</dbReference>
<proteinExistence type="predicted"/>
<dbReference type="InterPro" id="IPR036273">
    <property type="entry name" value="CRAL/TRIO_N_dom_sf"/>
</dbReference>
<evidence type="ECO:0000313" key="2">
    <source>
        <dbReference type="EMBL" id="GBM15451.1"/>
    </source>
</evidence>
<dbReference type="GO" id="GO:0016020">
    <property type="term" value="C:membrane"/>
    <property type="evidence" value="ECO:0007669"/>
    <property type="project" value="TreeGrafter"/>
</dbReference>
<reference evidence="2 3" key="1">
    <citation type="journal article" date="2019" name="Sci. Rep.">
        <title>Orb-weaving spider Araneus ventricosus genome elucidates the spidroin gene catalogue.</title>
        <authorList>
            <person name="Kono N."/>
            <person name="Nakamura H."/>
            <person name="Ohtoshi R."/>
            <person name="Moran D.A.P."/>
            <person name="Shinohara A."/>
            <person name="Yoshida Y."/>
            <person name="Fujiwara M."/>
            <person name="Mori M."/>
            <person name="Tomita M."/>
            <person name="Arakawa K."/>
        </authorList>
    </citation>
    <scope>NUCLEOTIDE SEQUENCE [LARGE SCALE GENOMIC DNA]</scope>
</reference>
<organism evidence="2 3">
    <name type="scientific">Araneus ventricosus</name>
    <name type="common">Orbweaver spider</name>
    <name type="synonym">Epeira ventricosa</name>
    <dbReference type="NCBI Taxonomy" id="182803"/>
    <lineage>
        <taxon>Eukaryota</taxon>
        <taxon>Metazoa</taxon>
        <taxon>Ecdysozoa</taxon>
        <taxon>Arthropoda</taxon>
        <taxon>Chelicerata</taxon>
        <taxon>Arachnida</taxon>
        <taxon>Araneae</taxon>
        <taxon>Araneomorphae</taxon>
        <taxon>Entelegynae</taxon>
        <taxon>Araneoidea</taxon>
        <taxon>Araneidae</taxon>
        <taxon>Araneus</taxon>
    </lineage>
</organism>
<dbReference type="EMBL" id="BGPR01000360">
    <property type="protein sequence ID" value="GBM15451.1"/>
    <property type="molecule type" value="Genomic_DNA"/>
</dbReference>
<dbReference type="InterPro" id="IPR011074">
    <property type="entry name" value="CRAL/TRIO_N_dom"/>
</dbReference>
<comment type="caution">
    <text evidence="2">The sequence shown here is derived from an EMBL/GenBank/DDBJ whole genome shotgun (WGS) entry which is preliminary data.</text>
</comment>
<accession>A0A4Y2DFJ4</accession>
<feature type="domain" description="CRAL/TRIO N-terminal" evidence="1">
    <location>
        <begin position="63"/>
        <end position="89"/>
    </location>
</feature>
<dbReference type="PANTHER" id="PTHR10174">
    <property type="entry name" value="ALPHA-TOCOPHEROL TRANSFER PROTEIN-RELATED"/>
    <property type="match status" value="1"/>
</dbReference>
<protein>
    <recommendedName>
        <fullName evidence="1">CRAL/TRIO N-terminal domain-containing protein</fullName>
    </recommendedName>
</protein>
<dbReference type="OrthoDB" id="75724at2759"/>
<evidence type="ECO:0000313" key="3">
    <source>
        <dbReference type="Proteomes" id="UP000499080"/>
    </source>
</evidence>